<evidence type="ECO:0000256" key="2">
    <source>
        <dbReference type="ARBA" id="ARBA00023125"/>
    </source>
</evidence>
<keyword evidence="1" id="KW-0805">Transcription regulation</keyword>
<reference evidence="5 6" key="1">
    <citation type="submission" date="2018-09" db="EMBL/GenBank/DDBJ databases">
        <title>YIM 75507 draft genome.</title>
        <authorList>
            <person name="Tang S."/>
            <person name="Feng Y."/>
        </authorList>
    </citation>
    <scope>NUCLEOTIDE SEQUENCE [LARGE SCALE GENOMIC DNA]</scope>
    <source>
        <strain evidence="5 6">YIM 75507</strain>
    </source>
</reference>
<dbReference type="Pfam" id="PF12840">
    <property type="entry name" value="HTH_20"/>
    <property type="match status" value="1"/>
</dbReference>
<evidence type="ECO:0000313" key="6">
    <source>
        <dbReference type="Proteomes" id="UP000265768"/>
    </source>
</evidence>
<dbReference type="SMART" id="SM00418">
    <property type="entry name" value="HTH_ARSR"/>
    <property type="match status" value="1"/>
</dbReference>
<evidence type="ECO:0000259" key="4">
    <source>
        <dbReference type="PROSITE" id="PS50987"/>
    </source>
</evidence>
<dbReference type="GO" id="GO:0003677">
    <property type="term" value="F:DNA binding"/>
    <property type="evidence" value="ECO:0007669"/>
    <property type="project" value="UniProtKB-KW"/>
</dbReference>
<dbReference type="InterPro" id="IPR011991">
    <property type="entry name" value="ArsR-like_HTH"/>
</dbReference>
<dbReference type="Proteomes" id="UP000265768">
    <property type="component" value="Unassembled WGS sequence"/>
</dbReference>
<dbReference type="PRINTS" id="PR00778">
    <property type="entry name" value="HTHARSR"/>
</dbReference>
<feature type="domain" description="HTH arsR-type" evidence="4">
    <location>
        <begin position="9"/>
        <end position="115"/>
    </location>
</feature>
<dbReference type="Gene3D" id="1.10.10.10">
    <property type="entry name" value="Winged helix-like DNA-binding domain superfamily/Winged helix DNA-binding domain"/>
    <property type="match status" value="1"/>
</dbReference>
<dbReference type="InterPro" id="IPR001845">
    <property type="entry name" value="HTH_ArsR_DNA-bd_dom"/>
</dbReference>
<dbReference type="PROSITE" id="PS50987">
    <property type="entry name" value="HTH_ARSR_2"/>
    <property type="match status" value="1"/>
</dbReference>
<keyword evidence="3" id="KW-0804">Transcription</keyword>
<dbReference type="InterPro" id="IPR051011">
    <property type="entry name" value="Metal_resp_trans_reg"/>
</dbReference>
<protein>
    <submittedName>
        <fullName evidence="5">ArsR family transcriptional regulator</fullName>
    </submittedName>
</protein>
<dbReference type="InterPro" id="IPR036388">
    <property type="entry name" value="WH-like_DNA-bd_sf"/>
</dbReference>
<dbReference type="PANTHER" id="PTHR43132">
    <property type="entry name" value="ARSENICAL RESISTANCE OPERON REPRESSOR ARSR-RELATED"/>
    <property type="match status" value="1"/>
</dbReference>
<proteinExistence type="predicted"/>
<gene>
    <name evidence="5" type="ORF">D5H75_34140</name>
</gene>
<name>A0A3A4AAE9_9ACTN</name>
<dbReference type="CDD" id="cd00090">
    <property type="entry name" value="HTH_ARSR"/>
    <property type="match status" value="1"/>
</dbReference>
<dbReference type="PANTHER" id="PTHR43132:SF2">
    <property type="entry name" value="ARSENICAL RESISTANCE OPERON REPRESSOR ARSR-RELATED"/>
    <property type="match status" value="1"/>
</dbReference>
<dbReference type="EMBL" id="QZEY01000020">
    <property type="protein sequence ID" value="RJL23020.1"/>
    <property type="molecule type" value="Genomic_DNA"/>
</dbReference>
<evidence type="ECO:0000256" key="1">
    <source>
        <dbReference type="ARBA" id="ARBA00023015"/>
    </source>
</evidence>
<keyword evidence="6" id="KW-1185">Reference proteome</keyword>
<evidence type="ECO:0000256" key="3">
    <source>
        <dbReference type="ARBA" id="ARBA00023163"/>
    </source>
</evidence>
<dbReference type="AlphaFoldDB" id="A0A3A4AAE9"/>
<sequence length="183" mass="19775">MIGGCRPDPTLDPVTATDPALRALAHPVRLRMLSLMWSAPMSAAELSRELDISHALASQHLRRLREAGLAELAEVREKRGGREQRYRTVHGSPLSDRRDATPLLTEALAENLRARSPRRVPGAEGVTADVELWVAPETWERFRGDLADLLANLHAAAVPPHSPGSVGVGATIMAFPLADPPPA</sequence>
<dbReference type="OrthoDB" id="4158481at2"/>
<keyword evidence="2" id="KW-0238">DNA-binding</keyword>
<dbReference type="SUPFAM" id="SSF46785">
    <property type="entry name" value="Winged helix' DNA-binding domain"/>
    <property type="match status" value="1"/>
</dbReference>
<organism evidence="5 6">
    <name type="scientific">Bailinhaonella thermotolerans</name>
    <dbReference type="NCBI Taxonomy" id="1070861"/>
    <lineage>
        <taxon>Bacteria</taxon>
        <taxon>Bacillati</taxon>
        <taxon>Actinomycetota</taxon>
        <taxon>Actinomycetes</taxon>
        <taxon>Streptosporangiales</taxon>
        <taxon>Streptosporangiaceae</taxon>
        <taxon>Bailinhaonella</taxon>
    </lineage>
</organism>
<dbReference type="InterPro" id="IPR036390">
    <property type="entry name" value="WH_DNA-bd_sf"/>
</dbReference>
<comment type="caution">
    <text evidence="5">The sequence shown here is derived from an EMBL/GenBank/DDBJ whole genome shotgun (WGS) entry which is preliminary data.</text>
</comment>
<dbReference type="GO" id="GO:0003700">
    <property type="term" value="F:DNA-binding transcription factor activity"/>
    <property type="evidence" value="ECO:0007669"/>
    <property type="project" value="InterPro"/>
</dbReference>
<accession>A0A3A4AAE9</accession>
<evidence type="ECO:0000313" key="5">
    <source>
        <dbReference type="EMBL" id="RJL23020.1"/>
    </source>
</evidence>